<protein>
    <submittedName>
        <fullName evidence="1">Uncharacterized protein</fullName>
    </submittedName>
</protein>
<dbReference type="Proteomes" id="UP000585474">
    <property type="component" value="Unassembled WGS sequence"/>
</dbReference>
<accession>A0A7J0DBT2</accession>
<keyword evidence="2" id="KW-1185">Reference proteome</keyword>
<reference evidence="2" key="1">
    <citation type="submission" date="2019-07" db="EMBL/GenBank/DDBJ databases">
        <title>De Novo Assembly of kiwifruit Actinidia rufa.</title>
        <authorList>
            <person name="Sugita-Konishi S."/>
            <person name="Sato K."/>
            <person name="Mori E."/>
            <person name="Abe Y."/>
            <person name="Kisaki G."/>
            <person name="Hamano K."/>
            <person name="Suezawa K."/>
            <person name="Otani M."/>
            <person name="Fukuda T."/>
            <person name="Manabe T."/>
            <person name="Gomi K."/>
            <person name="Tabuchi M."/>
            <person name="Akimitsu K."/>
            <person name="Kataoka I."/>
        </authorList>
    </citation>
    <scope>NUCLEOTIDE SEQUENCE [LARGE SCALE GENOMIC DNA]</scope>
    <source>
        <strain evidence="2">cv. Fuchu</strain>
    </source>
</reference>
<evidence type="ECO:0000313" key="1">
    <source>
        <dbReference type="EMBL" id="GFS31459.1"/>
    </source>
</evidence>
<evidence type="ECO:0000313" key="2">
    <source>
        <dbReference type="Proteomes" id="UP000585474"/>
    </source>
</evidence>
<organism evidence="1 2">
    <name type="scientific">Actinidia rufa</name>
    <dbReference type="NCBI Taxonomy" id="165716"/>
    <lineage>
        <taxon>Eukaryota</taxon>
        <taxon>Viridiplantae</taxon>
        <taxon>Streptophyta</taxon>
        <taxon>Embryophyta</taxon>
        <taxon>Tracheophyta</taxon>
        <taxon>Spermatophyta</taxon>
        <taxon>Magnoliopsida</taxon>
        <taxon>eudicotyledons</taxon>
        <taxon>Gunneridae</taxon>
        <taxon>Pentapetalae</taxon>
        <taxon>asterids</taxon>
        <taxon>Ericales</taxon>
        <taxon>Actinidiaceae</taxon>
        <taxon>Actinidia</taxon>
    </lineage>
</organism>
<comment type="caution">
    <text evidence="1">The sequence shown here is derived from an EMBL/GenBank/DDBJ whole genome shotgun (WGS) entry which is preliminary data.</text>
</comment>
<dbReference type="AlphaFoldDB" id="A0A7J0DBT2"/>
<gene>
    <name evidence="1" type="ORF">Acr_00g0017470</name>
</gene>
<sequence length="77" mass="8416">MTNSRIKTRADATGVTVTAAPVALRLLPSCAMPATFLPFGLPWEWVAACAILPREWVCCLTAVAAIDCSVWLSYWFL</sequence>
<proteinExistence type="predicted"/>
<dbReference type="EMBL" id="BJWL01000145">
    <property type="protein sequence ID" value="GFS31459.1"/>
    <property type="molecule type" value="Genomic_DNA"/>
</dbReference>
<name>A0A7J0DBT2_9ERIC</name>